<dbReference type="Pfam" id="PF05739">
    <property type="entry name" value="SNARE"/>
    <property type="match status" value="1"/>
</dbReference>
<dbReference type="GO" id="GO:0031201">
    <property type="term" value="C:SNARE complex"/>
    <property type="evidence" value="ECO:0007669"/>
    <property type="project" value="TreeGrafter"/>
</dbReference>
<dbReference type="InterPro" id="IPR000727">
    <property type="entry name" value="T_SNARE_dom"/>
</dbReference>
<dbReference type="GO" id="GO:0006887">
    <property type="term" value="P:exocytosis"/>
    <property type="evidence" value="ECO:0007669"/>
    <property type="project" value="TreeGrafter"/>
</dbReference>
<dbReference type="Gene3D" id="1.20.5.110">
    <property type="match status" value="1"/>
</dbReference>
<dbReference type="GO" id="GO:0006906">
    <property type="term" value="P:vesicle fusion"/>
    <property type="evidence" value="ECO:0007669"/>
    <property type="project" value="TreeGrafter"/>
</dbReference>
<comment type="caution">
    <text evidence="9">The sequence shown here is derived from an EMBL/GenBank/DDBJ whole genome shotgun (WGS) entry which is preliminary data.</text>
</comment>
<feature type="transmembrane region" description="Helical" evidence="7">
    <location>
        <begin position="273"/>
        <end position="290"/>
    </location>
</feature>
<dbReference type="FunFam" id="1.20.5.110:FF:000008">
    <property type="entry name" value="Syntaxin 132"/>
    <property type="match status" value="1"/>
</dbReference>
<evidence type="ECO:0000256" key="2">
    <source>
        <dbReference type="ARBA" id="ARBA00022448"/>
    </source>
</evidence>
<dbReference type="InterPro" id="IPR045242">
    <property type="entry name" value="Syntaxin"/>
</dbReference>
<dbReference type="GO" id="GO:0048278">
    <property type="term" value="P:vesicle docking"/>
    <property type="evidence" value="ECO:0007669"/>
    <property type="project" value="TreeGrafter"/>
</dbReference>
<protein>
    <recommendedName>
        <fullName evidence="8">t-SNARE coiled-coil homology domain-containing protein</fullName>
    </recommendedName>
</protein>
<dbReference type="GO" id="GO:0012505">
    <property type="term" value="C:endomembrane system"/>
    <property type="evidence" value="ECO:0007669"/>
    <property type="project" value="TreeGrafter"/>
</dbReference>
<keyword evidence="10" id="KW-1185">Reference proteome</keyword>
<evidence type="ECO:0000313" key="10">
    <source>
        <dbReference type="Proteomes" id="UP000015453"/>
    </source>
</evidence>
<keyword evidence="5" id="KW-0175">Coiled coil</keyword>
<dbReference type="Gene3D" id="1.20.58.70">
    <property type="match status" value="1"/>
</dbReference>
<dbReference type="Proteomes" id="UP000015453">
    <property type="component" value="Unassembled WGS sequence"/>
</dbReference>
<dbReference type="InterPro" id="IPR006011">
    <property type="entry name" value="Syntaxin_N"/>
</dbReference>
<dbReference type="CDD" id="cd15848">
    <property type="entry name" value="SNARE_syntaxin1-like"/>
    <property type="match status" value="1"/>
</dbReference>
<keyword evidence="4" id="KW-0007">Acetylation</keyword>
<evidence type="ECO:0000259" key="8">
    <source>
        <dbReference type="PROSITE" id="PS50192"/>
    </source>
</evidence>
<gene>
    <name evidence="9" type="ORF">M569_16860</name>
</gene>
<reference evidence="9 10" key="1">
    <citation type="journal article" date="2013" name="BMC Genomics">
        <title>The miniature genome of a carnivorous plant Genlisea aurea contains a low number of genes and short non-coding sequences.</title>
        <authorList>
            <person name="Leushkin E.V."/>
            <person name="Sutormin R.A."/>
            <person name="Nabieva E.R."/>
            <person name="Penin A.A."/>
            <person name="Kondrashov A.S."/>
            <person name="Logacheva M.D."/>
        </authorList>
    </citation>
    <scope>NUCLEOTIDE SEQUENCE [LARGE SCALE GENOMIC DNA]</scope>
</reference>
<sequence>MNDLMTKSFLNYVDLKKQAMKDLESGPDLEMGQQHLGPSDHKNLSKFFEEVDAIRADMEELKYLLVDLQELNESTKSAQSSKILRGLRDRINSDMVMVLRKAKMIKSRLESLEQSNLANRTEYKEGSYIDRTRNSVTNGLKTKLKSTMNDFQSLREKVVSDHKQVLKRRYYTATGNEPTDEIIEKMASDGGIAGVFEGKREIVEENHERHEAVKAIQRSLVELQQLFLDMAVMVETQGEQMDDIETNVVNAGAYVNEGTKELDRADKLKKQRARACWIGAVILVIVLVIIL</sequence>
<proteinExistence type="inferred from homology"/>
<keyword evidence="7" id="KW-0812">Transmembrane</keyword>
<keyword evidence="2" id="KW-0813">Transport</keyword>
<dbReference type="CDD" id="cd00179">
    <property type="entry name" value="SynN"/>
    <property type="match status" value="1"/>
</dbReference>
<comment type="similarity">
    <text evidence="1 6">Belongs to the syntaxin family.</text>
</comment>
<evidence type="ECO:0000256" key="4">
    <source>
        <dbReference type="ARBA" id="ARBA00022990"/>
    </source>
</evidence>
<dbReference type="InterPro" id="IPR006012">
    <property type="entry name" value="Syntaxin/epimorphin_CS"/>
</dbReference>
<keyword evidence="3" id="KW-0653">Protein transport</keyword>
<evidence type="ECO:0000256" key="3">
    <source>
        <dbReference type="ARBA" id="ARBA00022927"/>
    </source>
</evidence>
<organism evidence="9 10">
    <name type="scientific">Genlisea aurea</name>
    <dbReference type="NCBI Taxonomy" id="192259"/>
    <lineage>
        <taxon>Eukaryota</taxon>
        <taxon>Viridiplantae</taxon>
        <taxon>Streptophyta</taxon>
        <taxon>Embryophyta</taxon>
        <taxon>Tracheophyta</taxon>
        <taxon>Spermatophyta</taxon>
        <taxon>Magnoliopsida</taxon>
        <taxon>eudicotyledons</taxon>
        <taxon>Gunneridae</taxon>
        <taxon>Pentapetalae</taxon>
        <taxon>asterids</taxon>
        <taxon>lamiids</taxon>
        <taxon>Lamiales</taxon>
        <taxon>Lentibulariaceae</taxon>
        <taxon>Genlisea</taxon>
    </lineage>
</organism>
<evidence type="ECO:0000256" key="6">
    <source>
        <dbReference type="RuleBase" id="RU003858"/>
    </source>
</evidence>
<dbReference type="PROSITE" id="PS50192">
    <property type="entry name" value="T_SNARE"/>
    <property type="match status" value="1"/>
</dbReference>
<dbReference type="PROSITE" id="PS00914">
    <property type="entry name" value="SYNTAXIN"/>
    <property type="match status" value="1"/>
</dbReference>
<name>S8DF07_9LAMI</name>
<dbReference type="GO" id="GO:0006886">
    <property type="term" value="P:intracellular protein transport"/>
    <property type="evidence" value="ECO:0007669"/>
    <property type="project" value="InterPro"/>
</dbReference>
<dbReference type="SUPFAM" id="SSF47661">
    <property type="entry name" value="t-snare proteins"/>
    <property type="match status" value="1"/>
</dbReference>
<dbReference type="GO" id="GO:0005886">
    <property type="term" value="C:plasma membrane"/>
    <property type="evidence" value="ECO:0007669"/>
    <property type="project" value="TreeGrafter"/>
</dbReference>
<feature type="non-terminal residue" evidence="9">
    <location>
        <position position="291"/>
    </location>
</feature>
<dbReference type="PANTHER" id="PTHR19957">
    <property type="entry name" value="SYNTAXIN"/>
    <property type="match status" value="1"/>
</dbReference>
<accession>S8DF07</accession>
<keyword evidence="7" id="KW-1133">Transmembrane helix</keyword>
<dbReference type="PANTHER" id="PTHR19957:SF91">
    <property type="entry name" value="SYNTAXIN-112"/>
    <property type="match status" value="1"/>
</dbReference>
<dbReference type="AlphaFoldDB" id="S8DF07"/>
<dbReference type="GO" id="GO:0000149">
    <property type="term" value="F:SNARE binding"/>
    <property type="evidence" value="ECO:0007669"/>
    <property type="project" value="TreeGrafter"/>
</dbReference>
<dbReference type="SMART" id="SM00397">
    <property type="entry name" value="t_SNARE"/>
    <property type="match status" value="1"/>
</dbReference>
<dbReference type="Pfam" id="PF00804">
    <property type="entry name" value="Syntaxin"/>
    <property type="match status" value="1"/>
</dbReference>
<dbReference type="GO" id="GO:0005484">
    <property type="term" value="F:SNAP receptor activity"/>
    <property type="evidence" value="ECO:0007669"/>
    <property type="project" value="InterPro"/>
</dbReference>
<dbReference type="SMART" id="SM00503">
    <property type="entry name" value="SynN"/>
    <property type="match status" value="1"/>
</dbReference>
<evidence type="ECO:0000256" key="7">
    <source>
        <dbReference type="SAM" id="Phobius"/>
    </source>
</evidence>
<dbReference type="OrthoDB" id="330671at2759"/>
<evidence type="ECO:0000256" key="5">
    <source>
        <dbReference type="ARBA" id="ARBA00023054"/>
    </source>
</evidence>
<feature type="domain" description="T-SNARE coiled-coil homology" evidence="8">
    <location>
        <begin position="203"/>
        <end position="265"/>
    </location>
</feature>
<evidence type="ECO:0000313" key="9">
    <source>
        <dbReference type="EMBL" id="EPS57957.1"/>
    </source>
</evidence>
<keyword evidence="7" id="KW-0472">Membrane</keyword>
<evidence type="ECO:0000256" key="1">
    <source>
        <dbReference type="ARBA" id="ARBA00009063"/>
    </source>
</evidence>
<dbReference type="InterPro" id="IPR010989">
    <property type="entry name" value="SNARE"/>
</dbReference>
<dbReference type="EMBL" id="AUSU01009680">
    <property type="protein sequence ID" value="EPS57957.1"/>
    <property type="molecule type" value="Genomic_DNA"/>
</dbReference>